<evidence type="ECO:0000256" key="2">
    <source>
        <dbReference type="SAM" id="MobiDB-lite"/>
    </source>
</evidence>
<comment type="caution">
    <text evidence="3">The sequence shown here is derived from an EMBL/GenBank/DDBJ whole genome shotgun (WGS) entry which is preliminary data.</text>
</comment>
<feature type="non-terminal residue" evidence="3">
    <location>
        <position position="1"/>
    </location>
</feature>
<protein>
    <submittedName>
        <fullName evidence="3">Uncharacterized protein</fullName>
    </submittedName>
</protein>
<proteinExistence type="predicted"/>
<evidence type="ECO:0000256" key="1">
    <source>
        <dbReference type="SAM" id="Coils"/>
    </source>
</evidence>
<dbReference type="EMBL" id="MU865796">
    <property type="protein sequence ID" value="KAK4220453.1"/>
    <property type="molecule type" value="Genomic_DNA"/>
</dbReference>
<gene>
    <name evidence="3" type="ORF">QBC38DRAFT_342217</name>
</gene>
<evidence type="ECO:0000313" key="3">
    <source>
        <dbReference type="EMBL" id="KAK4220453.1"/>
    </source>
</evidence>
<dbReference type="AlphaFoldDB" id="A0AAN6YL70"/>
<feature type="region of interest" description="Disordered" evidence="2">
    <location>
        <begin position="99"/>
        <end position="137"/>
    </location>
</feature>
<evidence type="ECO:0000313" key="4">
    <source>
        <dbReference type="Proteomes" id="UP001301958"/>
    </source>
</evidence>
<reference evidence="3" key="2">
    <citation type="submission" date="2023-05" db="EMBL/GenBank/DDBJ databases">
        <authorList>
            <consortium name="Lawrence Berkeley National Laboratory"/>
            <person name="Steindorff A."/>
            <person name="Hensen N."/>
            <person name="Bonometti L."/>
            <person name="Westerberg I."/>
            <person name="Brannstrom I.O."/>
            <person name="Guillou S."/>
            <person name="Cros-Aarteil S."/>
            <person name="Calhoun S."/>
            <person name="Haridas S."/>
            <person name="Kuo A."/>
            <person name="Mondo S."/>
            <person name="Pangilinan J."/>
            <person name="Riley R."/>
            <person name="Labutti K."/>
            <person name="Andreopoulos B."/>
            <person name="Lipzen A."/>
            <person name="Chen C."/>
            <person name="Yanf M."/>
            <person name="Daum C."/>
            <person name="Ng V."/>
            <person name="Clum A."/>
            <person name="Ohm R."/>
            <person name="Martin F."/>
            <person name="Silar P."/>
            <person name="Natvig D."/>
            <person name="Lalanne C."/>
            <person name="Gautier V."/>
            <person name="Ament-Velasquez S.L."/>
            <person name="Kruys A."/>
            <person name="Hutchinson M.I."/>
            <person name="Powell A.J."/>
            <person name="Barry K."/>
            <person name="Miller A.N."/>
            <person name="Grigoriev I.V."/>
            <person name="Debuchy R."/>
            <person name="Gladieux P."/>
            <person name="Thoren M.H."/>
            <person name="Johannesson H."/>
        </authorList>
    </citation>
    <scope>NUCLEOTIDE SEQUENCE</scope>
    <source>
        <strain evidence="3">CBS 990.96</strain>
    </source>
</reference>
<accession>A0AAN6YL70</accession>
<dbReference type="Proteomes" id="UP001301958">
    <property type="component" value="Unassembled WGS sequence"/>
</dbReference>
<feature type="coiled-coil region" evidence="1">
    <location>
        <begin position="56"/>
        <end position="90"/>
    </location>
</feature>
<keyword evidence="4" id="KW-1185">Reference proteome</keyword>
<name>A0AAN6YL70_9PEZI</name>
<feature type="non-terminal residue" evidence="3">
    <location>
        <position position="137"/>
    </location>
</feature>
<keyword evidence="1" id="KW-0175">Coiled coil</keyword>
<sequence length="137" mass="15072">CSRCKRLRLTDCKAGDRSLSCQNCLDAGANSCNIYGEPTSILCGLLAEKRRLDQEKEDTLSKFQEIAAKLARLETQSRALERKAGEAFSREYALLREEEAGKQAGSSAVTQGSQFPVSEGDRFPSSFGDVDNLDWLS</sequence>
<reference evidence="3" key="1">
    <citation type="journal article" date="2023" name="Mol. Phylogenet. Evol.">
        <title>Genome-scale phylogeny and comparative genomics of the fungal order Sordariales.</title>
        <authorList>
            <person name="Hensen N."/>
            <person name="Bonometti L."/>
            <person name="Westerberg I."/>
            <person name="Brannstrom I.O."/>
            <person name="Guillou S."/>
            <person name="Cros-Aarteil S."/>
            <person name="Calhoun S."/>
            <person name="Haridas S."/>
            <person name="Kuo A."/>
            <person name="Mondo S."/>
            <person name="Pangilinan J."/>
            <person name="Riley R."/>
            <person name="LaButti K."/>
            <person name="Andreopoulos B."/>
            <person name="Lipzen A."/>
            <person name="Chen C."/>
            <person name="Yan M."/>
            <person name="Daum C."/>
            <person name="Ng V."/>
            <person name="Clum A."/>
            <person name="Steindorff A."/>
            <person name="Ohm R.A."/>
            <person name="Martin F."/>
            <person name="Silar P."/>
            <person name="Natvig D.O."/>
            <person name="Lalanne C."/>
            <person name="Gautier V."/>
            <person name="Ament-Velasquez S.L."/>
            <person name="Kruys A."/>
            <person name="Hutchinson M.I."/>
            <person name="Powell A.J."/>
            <person name="Barry K."/>
            <person name="Miller A.N."/>
            <person name="Grigoriev I.V."/>
            <person name="Debuchy R."/>
            <person name="Gladieux P."/>
            <person name="Hiltunen Thoren M."/>
            <person name="Johannesson H."/>
        </authorList>
    </citation>
    <scope>NUCLEOTIDE SEQUENCE</scope>
    <source>
        <strain evidence="3">CBS 990.96</strain>
    </source>
</reference>
<organism evidence="3 4">
    <name type="scientific">Podospora fimiseda</name>
    <dbReference type="NCBI Taxonomy" id="252190"/>
    <lineage>
        <taxon>Eukaryota</taxon>
        <taxon>Fungi</taxon>
        <taxon>Dikarya</taxon>
        <taxon>Ascomycota</taxon>
        <taxon>Pezizomycotina</taxon>
        <taxon>Sordariomycetes</taxon>
        <taxon>Sordariomycetidae</taxon>
        <taxon>Sordariales</taxon>
        <taxon>Podosporaceae</taxon>
        <taxon>Podospora</taxon>
    </lineage>
</organism>
<feature type="compositionally biased region" description="Polar residues" evidence="2">
    <location>
        <begin position="104"/>
        <end position="116"/>
    </location>
</feature>